<keyword evidence="2" id="KW-1185">Reference proteome</keyword>
<organism evidence="1 2">
    <name type="scientific">Sphaceloma murrayae</name>
    <dbReference type="NCBI Taxonomy" id="2082308"/>
    <lineage>
        <taxon>Eukaryota</taxon>
        <taxon>Fungi</taxon>
        <taxon>Dikarya</taxon>
        <taxon>Ascomycota</taxon>
        <taxon>Pezizomycotina</taxon>
        <taxon>Dothideomycetes</taxon>
        <taxon>Dothideomycetidae</taxon>
        <taxon>Myriangiales</taxon>
        <taxon>Elsinoaceae</taxon>
        <taxon>Sphaceloma</taxon>
    </lineage>
</organism>
<dbReference type="AlphaFoldDB" id="A0A2K1QG49"/>
<dbReference type="OrthoDB" id="10670467at2759"/>
<dbReference type="Proteomes" id="UP000243797">
    <property type="component" value="Unassembled WGS sequence"/>
</dbReference>
<evidence type="ECO:0000313" key="1">
    <source>
        <dbReference type="EMBL" id="PNS13850.1"/>
    </source>
</evidence>
<accession>A0A2K1QG49</accession>
<dbReference type="InParanoid" id="A0A2K1QG49"/>
<dbReference type="EMBL" id="NKHZ01000089">
    <property type="protein sequence ID" value="PNS13850.1"/>
    <property type="molecule type" value="Genomic_DNA"/>
</dbReference>
<comment type="caution">
    <text evidence="1">The sequence shown here is derived from an EMBL/GenBank/DDBJ whole genome shotgun (WGS) entry which is preliminary data.</text>
</comment>
<gene>
    <name evidence="1" type="ORF">CAC42_1341</name>
</gene>
<reference evidence="1 2" key="1">
    <citation type="submission" date="2017-06" db="EMBL/GenBank/DDBJ databases">
        <title>Draft genome sequence of a variant of Elsinoe murrayae.</title>
        <authorList>
            <person name="Cheng Q."/>
        </authorList>
    </citation>
    <scope>NUCLEOTIDE SEQUENCE [LARGE SCALE GENOMIC DNA]</scope>
    <source>
        <strain evidence="1 2">CQ-2017a</strain>
    </source>
</reference>
<name>A0A2K1QG49_9PEZI</name>
<evidence type="ECO:0000313" key="2">
    <source>
        <dbReference type="Proteomes" id="UP000243797"/>
    </source>
</evidence>
<sequence>MSSTRTLRNSSTSARTTDGKFVVQYWQDVMAPTELINTDCFLLAADRALKTIDSSAGIYTLHCRDPLFESGCQSLGLPYAIRGVTAAEVRAAIERLPRYSAVIHHKDSIDICRRAMRANPSGAYWASSSATSRSQLTGAITALVHDRYAKAEADAARCRNAKSQMQQAYELSLQERQINWTPSLRASLEDMIERGDTRGFWNRLQTLRQLADKRRQEGQYGRR</sequence>
<proteinExistence type="predicted"/>
<protein>
    <submittedName>
        <fullName evidence="1">Conserved oligomeric Golgi complex subunit 5</fullName>
    </submittedName>
</protein>